<keyword evidence="4 7" id="KW-0863">Zinc-finger</keyword>
<comment type="subcellular location">
    <subcellularLocation>
        <location evidence="1">Nucleus</location>
    </subcellularLocation>
</comment>
<keyword evidence="8" id="KW-0175">Coiled coil</keyword>
<accession>A0A9N8VT02</accession>
<dbReference type="GO" id="GO:0005694">
    <property type="term" value="C:chromosome"/>
    <property type="evidence" value="ECO:0007669"/>
    <property type="project" value="UniProtKB-ARBA"/>
</dbReference>
<evidence type="ECO:0000256" key="7">
    <source>
        <dbReference type="PROSITE-ProRule" id="PRU00042"/>
    </source>
</evidence>
<gene>
    <name evidence="11" type="ORF">ALEPTO_LOCUS1555</name>
    <name evidence="12" type="ORF">ALEPTO_LOCUS1556</name>
</gene>
<organism evidence="11 13">
    <name type="scientific">Ambispora leptoticha</name>
    <dbReference type="NCBI Taxonomy" id="144679"/>
    <lineage>
        <taxon>Eukaryota</taxon>
        <taxon>Fungi</taxon>
        <taxon>Fungi incertae sedis</taxon>
        <taxon>Mucoromycota</taxon>
        <taxon>Glomeromycotina</taxon>
        <taxon>Glomeromycetes</taxon>
        <taxon>Archaeosporales</taxon>
        <taxon>Ambisporaceae</taxon>
        <taxon>Ambispora</taxon>
    </lineage>
</organism>
<feature type="region of interest" description="Disordered" evidence="9">
    <location>
        <begin position="131"/>
        <end position="213"/>
    </location>
</feature>
<proteinExistence type="predicted"/>
<dbReference type="EMBL" id="CAJVPS010000177">
    <property type="protein sequence ID" value="CAG8461393.1"/>
    <property type="molecule type" value="Genomic_DNA"/>
</dbReference>
<name>A0A9N8VT02_9GLOM</name>
<feature type="compositionally biased region" description="Low complexity" evidence="9">
    <location>
        <begin position="177"/>
        <end position="199"/>
    </location>
</feature>
<keyword evidence="13" id="KW-1185">Reference proteome</keyword>
<sequence length="267" mass="29919">MVNSTSSSNSEIDDPMSPADSPLPLIVKTTMNNDKNNNIVIAKGGTGLGGTLLCKWEDCIASFTNLIDLVSHLHEEHVGRKKAAYTCEWAGCPRKSKTQTSRFALITHLRSHTGEKPFTCEVKGCGKKFTRPDSLTKHMKSQHEDTSDSKKKHNMDEIIKHTSYKKRRVDDGDNDNDSNLSSATTTTTATTTNEGSTANVSSSNHHGQDQQKSYHEKYLILKAKHRYIRRENELLIDEYQAIKKKLKRLRTEKDILLDAVMTQIGDG</sequence>
<dbReference type="PROSITE" id="PS00028">
    <property type="entry name" value="ZINC_FINGER_C2H2_1"/>
    <property type="match status" value="2"/>
</dbReference>
<dbReference type="InterPro" id="IPR048420">
    <property type="entry name" value="Zap1-like_Znf1"/>
</dbReference>
<evidence type="ECO:0000256" key="6">
    <source>
        <dbReference type="ARBA" id="ARBA00023242"/>
    </source>
</evidence>
<evidence type="ECO:0000256" key="5">
    <source>
        <dbReference type="ARBA" id="ARBA00022833"/>
    </source>
</evidence>
<feature type="coiled-coil region" evidence="8">
    <location>
        <begin position="232"/>
        <end position="259"/>
    </location>
</feature>
<evidence type="ECO:0000256" key="3">
    <source>
        <dbReference type="ARBA" id="ARBA00022737"/>
    </source>
</evidence>
<dbReference type="OrthoDB" id="3437960at2759"/>
<feature type="domain" description="C2H2-type" evidence="10">
    <location>
        <begin position="85"/>
        <end position="117"/>
    </location>
</feature>
<dbReference type="Proteomes" id="UP000789508">
    <property type="component" value="Unassembled WGS sequence"/>
</dbReference>
<keyword evidence="2" id="KW-0479">Metal-binding</keyword>
<dbReference type="GO" id="GO:0005634">
    <property type="term" value="C:nucleus"/>
    <property type="evidence" value="ECO:0007669"/>
    <property type="project" value="UniProtKB-SubCell"/>
</dbReference>
<dbReference type="GO" id="GO:0000981">
    <property type="term" value="F:DNA-binding transcription factor activity, RNA polymerase II-specific"/>
    <property type="evidence" value="ECO:0007669"/>
    <property type="project" value="TreeGrafter"/>
</dbReference>
<feature type="domain" description="C2H2-type" evidence="10">
    <location>
        <begin position="52"/>
        <end position="82"/>
    </location>
</feature>
<keyword evidence="5" id="KW-0862">Zinc</keyword>
<feature type="compositionally biased region" description="Polar residues" evidence="9">
    <location>
        <begin position="1"/>
        <end position="10"/>
    </location>
</feature>
<dbReference type="Pfam" id="PF21816">
    <property type="entry name" value="Zap1_zf1"/>
    <property type="match status" value="1"/>
</dbReference>
<dbReference type="GO" id="GO:0045893">
    <property type="term" value="P:positive regulation of DNA-templated transcription"/>
    <property type="evidence" value="ECO:0007669"/>
    <property type="project" value="UniProtKB-ARBA"/>
</dbReference>
<dbReference type="GO" id="GO:0000978">
    <property type="term" value="F:RNA polymerase II cis-regulatory region sequence-specific DNA binding"/>
    <property type="evidence" value="ECO:0007669"/>
    <property type="project" value="TreeGrafter"/>
</dbReference>
<dbReference type="InterPro" id="IPR013087">
    <property type="entry name" value="Znf_C2H2_type"/>
</dbReference>
<reference evidence="11" key="1">
    <citation type="submission" date="2021-06" db="EMBL/GenBank/DDBJ databases">
        <authorList>
            <person name="Kallberg Y."/>
            <person name="Tangrot J."/>
            <person name="Rosling A."/>
        </authorList>
    </citation>
    <scope>NUCLEOTIDE SEQUENCE</scope>
    <source>
        <strain evidence="11">FL130A</strain>
    </source>
</reference>
<dbReference type="FunFam" id="3.30.160.60:FF:001732">
    <property type="entry name" value="Zgc:162936"/>
    <property type="match status" value="1"/>
</dbReference>
<dbReference type="InterPro" id="IPR056436">
    <property type="entry name" value="Znf-C2H2_ZIC1-5/GLI1-3-like"/>
</dbReference>
<dbReference type="EMBL" id="CAJVPS010000177">
    <property type="protein sequence ID" value="CAG8461401.1"/>
    <property type="molecule type" value="Genomic_DNA"/>
</dbReference>
<feature type="region of interest" description="Disordered" evidence="9">
    <location>
        <begin position="1"/>
        <end position="23"/>
    </location>
</feature>
<dbReference type="InterPro" id="IPR036236">
    <property type="entry name" value="Znf_C2H2_sf"/>
</dbReference>
<evidence type="ECO:0000313" key="12">
    <source>
        <dbReference type="EMBL" id="CAG8461401.1"/>
    </source>
</evidence>
<dbReference type="SMART" id="SM00355">
    <property type="entry name" value="ZnF_C2H2"/>
    <property type="match status" value="3"/>
</dbReference>
<feature type="domain" description="C2H2-type" evidence="10">
    <location>
        <begin position="118"/>
        <end position="148"/>
    </location>
</feature>
<dbReference type="PROSITE" id="PS50157">
    <property type="entry name" value="ZINC_FINGER_C2H2_2"/>
    <property type="match status" value="3"/>
</dbReference>
<evidence type="ECO:0000256" key="8">
    <source>
        <dbReference type="SAM" id="Coils"/>
    </source>
</evidence>
<dbReference type="PANTHER" id="PTHR45718:SF4">
    <property type="entry name" value="TRANSCRIPTIONAL ACTIVATOR CUBITUS INTERRUPTUS"/>
    <property type="match status" value="1"/>
</dbReference>
<dbReference type="Gene3D" id="3.30.160.60">
    <property type="entry name" value="Classic Zinc Finger"/>
    <property type="match status" value="3"/>
</dbReference>
<evidence type="ECO:0000259" key="10">
    <source>
        <dbReference type="PROSITE" id="PS50157"/>
    </source>
</evidence>
<evidence type="ECO:0000256" key="4">
    <source>
        <dbReference type="ARBA" id="ARBA00022771"/>
    </source>
</evidence>
<evidence type="ECO:0000313" key="11">
    <source>
        <dbReference type="EMBL" id="CAG8461393.1"/>
    </source>
</evidence>
<dbReference type="InterPro" id="IPR043359">
    <property type="entry name" value="GLI-like"/>
</dbReference>
<evidence type="ECO:0000256" key="9">
    <source>
        <dbReference type="SAM" id="MobiDB-lite"/>
    </source>
</evidence>
<evidence type="ECO:0000256" key="2">
    <source>
        <dbReference type="ARBA" id="ARBA00022723"/>
    </source>
</evidence>
<evidence type="ECO:0000256" key="1">
    <source>
        <dbReference type="ARBA" id="ARBA00004123"/>
    </source>
</evidence>
<comment type="caution">
    <text evidence="11">The sequence shown here is derived from an EMBL/GenBank/DDBJ whole genome shotgun (WGS) entry which is preliminary data.</text>
</comment>
<evidence type="ECO:0000313" key="13">
    <source>
        <dbReference type="Proteomes" id="UP000789508"/>
    </source>
</evidence>
<dbReference type="PANTHER" id="PTHR45718">
    <property type="entry name" value="TRANSCRIPTIONAL ACTIVATOR CUBITUS INTERRUPTUS"/>
    <property type="match status" value="1"/>
</dbReference>
<keyword evidence="3" id="KW-0677">Repeat</keyword>
<feature type="compositionally biased region" description="Basic and acidic residues" evidence="9">
    <location>
        <begin position="131"/>
        <end position="160"/>
    </location>
</feature>
<dbReference type="Pfam" id="PF00096">
    <property type="entry name" value="zf-C2H2"/>
    <property type="match status" value="1"/>
</dbReference>
<keyword evidence="6" id="KW-0539">Nucleus</keyword>
<dbReference type="FunFam" id="3.30.160.60:FF:000031">
    <property type="entry name" value="GLI family zinc finger 3"/>
    <property type="match status" value="1"/>
</dbReference>
<protein>
    <submittedName>
        <fullName evidence="11">8448_t:CDS:1</fullName>
    </submittedName>
    <submittedName>
        <fullName evidence="12">8449_t:CDS:1</fullName>
    </submittedName>
</protein>
<dbReference type="GO" id="GO:0008270">
    <property type="term" value="F:zinc ion binding"/>
    <property type="evidence" value="ECO:0007669"/>
    <property type="project" value="UniProtKB-KW"/>
</dbReference>
<dbReference type="SUPFAM" id="SSF57667">
    <property type="entry name" value="beta-beta-alpha zinc fingers"/>
    <property type="match status" value="2"/>
</dbReference>
<dbReference type="Pfam" id="PF23561">
    <property type="entry name" value="zf-C2H2_15"/>
    <property type="match status" value="1"/>
</dbReference>
<dbReference type="AlphaFoldDB" id="A0A9N8VT02"/>